<organism evidence="3 4">
    <name type="scientific">Chryseobacterium koreense CCUG 49689</name>
    <dbReference type="NCBI Taxonomy" id="1304281"/>
    <lineage>
        <taxon>Bacteria</taxon>
        <taxon>Pseudomonadati</taxon>
        <taxon>Bacteroidota</taxon>
        <taxon>Flavobacteriia</taxon>
        <taxon>Flavobacteriales</taxon>
        <taxon>Weeksellaceae</taxon>
        <taxon>Chryseobacterium group</taxon>
        <taxon>Chryseobacterium</taxon>
    </lineage>
</organism>
<dbReference type="OrthoDB" id="1452231at2"/>
<dbReference type="EMBL" id="LFNG01000004">
    <property type="protein sequence ID" value="KMQ72100.1"/>
    <property type="molecule type" value="Genomic_DNA"/>
</dbReference>
<evidence type="ECO:0000313" key="3">
    <source>
        <dbReference type="EMBL" id="KMQ72100.1"/>
    </source>
</evidence>
<keyword evidence="4" id="KW-1185">Reference proteome</keyword>
<dbReference type="PATRIC" id="fig|1304281.5.peg.762"/>
<dbReference type="Gene3D" id="1.10.287.700">
    <property type="entry name" value="Helix hairpin bin"/>
    <property type="match status" value="1"/>
</dbReference>
<dbReference type="STRING" id="1304281.ACM44_03525"/>
<sequence>MDRQDYNKAENAVEKARWTINEYAEKAKAYIREKRDNNEEPTREGWMEQAKNNVADAWENTKDAVSDAWESTKDFAEETWEKTKDKAEDVRSEFRKSTN</sequence>
<evidence type="ECO:0000256" key="1">
    <source>
        <dbReference type="SAM" id="Coils"/>
    </source>
</evidence>
<feature type="coiled-coil region" evidence="1">
    <location>
        <begin position="6"/>
        <end position="40"/>
    </location>
</feature>
<dbReference type="RefSeq" id="WP_048498725.1">
    <property type="nucleotide sequence ID" value="NZ_LFNG01000004.1"/>
</dbReference>
<evidence type="ECO:0000313" key="4">
    <source>
        <dbReference type="Proteomes" id="UP000035900"/>
    </source>
</evidence>
<comment type="caution">
    <text evidence="3">The sequence shown here is derived from an EMBL/GenBank/DDBJ whole genome shotgun (WGS) entry which is preliminary data.</text>
</comment>
<feature type="region of interest" description="Disordered" evidence="2">
    <location>
        <begin position="80"/>
        <end position="99"/>
    </location>
</feature>
<protein>
    <submittedName>
        <fullName evidence="3">Uncharacterized protein</fullName>
    </submittedName>
</protein>
<proteinExistence type="predicted"/>
<evidence type="ECO:0000256" key="2">
    <source>
        <dbReference type="SAM" id="MobiDB-lite"/>
    </source>
</evidence>
<keyword evidence="1" id="KW-0175">Coiled coil</keyword>
<accession>A0A0J7LT13</accession>
<name>A0A0J7LT13_9FLAO</name>
<gene>
    <name evidence="3" type="ORF">ACM44_03525</name>
</gene>
<dbReference type="AlphaFoldDB" id="A0A0J7LT13"/>
<reference evidence="3 4" key="1">
    <citation type="journal article" date="2004" name="Int. J. Syst. Evol. Microbiol.">
        <title>Kaistella koreensis gen. nov., sp. nov., a novel member of the Chryseobacterium-Bergeyella-Riemerella branch.</title>
        <authorList>
            <person name="Kim M.K."/>
            <person name="Im W.T."/>
            <person name="Shin Y.K."/>
            <person name="Lim J.H."/>
            <person name="Kim S.H."/>
            <person name="Lee B.C."/>
            <person name="Park M.Y."/>
            <person name="Lee K.Y."/>
            <person name="Lee S.T."/>
        </authorList>
    </citation>
    <scope>NUCLEOTIDE SEQUENCE [LARGE SCALE GENOMIC DNA]</scope>
    <source>
        <strain evidence="3 4">CCUG 49689</strain>
    </source>
</reference>
<dbReference type="Proteomes" id="UP000035900">
    <property type="component" value="Unassembled WGS sequence"/>
</dbReference>